<evidence type="ECO:0000256" key="2">
    <source>
        <dbReference type="ARBA" id="ARBA00022701"/>
    </source>
</evidence>
<keyword evidence="7" id="KW-1185">Reference proteome</keyword>
<feature type="compositionally biased region" description="Basic and acidic residues" evidence="4">
    <location>
        <begin position="158"/>
        <end position="173"/>
    </location>
</feature>
<organism evidence="6 7">
    <name type="scientific">Champsocephalus gunnari</name>
    <name type="common">Mackerel icefish</name>
    <dbReference type="NCBI Taxonomy" id="52237"/>
    <lineage>
        <taxon>Eukaryota</taxon>
        <taxon>Metazoa</taxon>
        <taxon>Chordata</taxon>
        <taxon>Craniata</taxon>
        <taxon>Vertebrata</taxon>
        <taxon>Euteleostomi</taxon>
        <taxon>Actinopterygii</taxon>
        <taxon>Neopterygii</taxon>
        <taxon>Teleostei</taxon>
        <taxon>Neoteleostei</taxon>
        <taxon>Acanthomorphata</taxon>
        <taxon>Eupercaria</taxon>
        <taxon>Perciformes</taxon>
        <taxon>Notothenioidei</taxon>
        <taxon>Channichthyidae</taxon>
        <taxon>Champsocephalus</taxon>
    </lineage>
</organism>
<dbReference type="GO" id="GO:0005874">
    <property type="term" value="C:microtubule"/>
    <property type="evidence" value="ECO:0007669"/>
    <property type="project" value="UniProtKB-KW"/>
</dbReference>
<sequence>MASCFGKIVVGTYVEIKRSDGRIHQSMVTSLNEDNESVTVEWIENGDTKGKEIDLESVFALNPDVAPEEEIAQSPETPPPPTPTCVKVNKIAKNRRTIAPIKNDTPSRDNRVIPTRARQAPPPQPEPAPPPPPSLQPAQLTQAQTAQQLQNARRKSKLREGGGEAAGEERETPDSAAGATREESSGGGYHHP</sequence>
<dbReference type="Proteomes" id="UP001331515">
    <property type="component" value="Unassembled WGS sequence"/>
</dbReference>
<name>A0AAN8EAZ9_CHAGU</name>
<keyword evidence="1" id="KW-0963">Cytoplasm</keyword>
<gene>
    <name evidence="6" type="ORF">CgunFtcFv8_004381</name>
</gene>
<dbReference type="Pfam" id="PF22923">
    <property type="entry name" value="KIF2A-like_1st"/>
    <property type="match status" value="1"/>
</dbReference>
<dbReference type="EMBL" id="JAURVH010001515">
    <property type="protein sequence ID" value="KAK5932698.1"/>
    <property type="molecule type" value="Genomic_DNA"/>
</dbReference>
<accession>A0AAN8EAZ9</accession>
<feature type="compositionally biased region" description="Pro residues" evidence="4">
    <location>
        <begin position="120"/>
        <end position="135"/>
    </location>
</feature>
<reference evidence="6 7" key="1">
    <citation type="journal article" date="2023" name="Mol. Biol. Evol.">
        <title>Genomics of Secondarily Temperate Adaptation in the Only Non-Antarctic Icefish.</title>
        <authorList>
            <person name="Rivera-Colon A.G."/>
            <person name="Rayamajhi N."/>
            <person name="Minhas B.F."/>
            <person name="Madrigal G."/>
            <person name="Bilyk K.T."/>
            <person name="Yoon V."/>
            <person name="Hune M."/>
            <person name="Gregory S."/>
            <person name="Cheng C.H.C."/>
            <person name="Catchen J.M."/>
        </authorList>
    </citation>
    <scope>NUCLEOTIDE SEQUENCE [LARGE SCALE GENOMIC DNA]</scope>
    <source>
        <tissue evidence="6">White muscle</tissue>
    </source>
</reference>
<evidence type="ECO:0000256" key="4">
    <source>
        <dbReference type="SAM" id="MobiDB-lite"/>
    </source>
</evidence>
<feature type="domain" description="Kinesin-like protein KIF2A-like N-terminal" evidence="5">
    <location>
        <begin position="5"/>
        <end position="59"/>
    </location>
</feature>
<feature type="compositionally biased region" description="Low complexity" evidence="4">
    <location>
        <begin position="136"/>
        <end position="151"/>
    </location>
</feature>
<dbReference type="InterPro" id="IPR054473">
    <property type="entry name" value="KIF2A-like_N"/>
</dbReference>
<evidence type="ECO:0000313" key="6">
    <source>
        <dbReference type="EMBL" id="KAK5932698.1"/>
    </source>
</evidence>
<evidence type="ECO:0000259" key="5">
    <source>
        <dbReference type="Pfam" id="PF22923"/>
    </source>
</evidence>
<dbReference type="AlphaFoldDB" id="A0AAN8EAZ9"/>
<proteinExistence type="predicted"/>
<feature type="region of interest" description="Disordered" evidence="4">
    <location>
        <begin position="63"/>
        <end position="192"/>
    </location>
</feature>
<evidence type="ECO:0000256" key="1">
    <source>
        <dbReference type="ARBA" id="ARBA00022490"/>
    </source>
</evidence>
<keyword evidence="2" id="KW-0493">Microtubule</keyword>
<comment type="caution">
    <text evidence="6">The sequence shown here is derived from an EMBL/GenBank/DDBJ whole genome shotgun (WGS) entry which is preliminary data.</text>
</comment>
<evidence type="ECO:0000313" key="7">
    <source>
        <dbReference type="Proteomes" id="UP001331515"/>
    </source>
</evidence>
<protein>
    <recommendedName>
        <fullName evidence="5">Kinesin-like protein KIF2A-like N-terminal domain-containing protein</fullName>
    </recommendedName>
</protein>
<evidence type="ECO:0000256" key="3">
    <source>
        <dbReference type="ARBA" id="ARBA00023054"/>
    </source>
</evidence>
<keyword evidence="3" id="KW-0175">Coiled coil</keyword>